<evidence type="ECO:0000256" key="2">
    <source>
        <dbReference type="SAM" id="SignalP"/>
    </source>
</evidence>
<accession>A0A9X3LFS7</accession>
<comment type="caution">
    <text evidence="3">The sequence shown here is derived from an EMBL/GenBank/DDBJ whole genome shotgun (WGS) entry which is preliminary data.</text>
</comment>
<dbReference type="PROSITE" id="PS51257">
    <property type="entry name" value="PROKAR_LIPOPROTEIN"/>
    <property type="match status" value="1"/>
</dbReference>
<name>A0A9X3LFS7_9BACL</name>
<dbReference type="AlphaFoldDB" id="A0A9X3LFS7"/>
<feature type="compositionally biased region" description="Low complexity" evidence="1">
    <location>
        <begin position="27"/>
        <end position="41"/>
    </location>
</feature>
<keyword evidence="4" id="KW-1185">Reference proteome</keyword>
<evidence type="ECO:0000313" key="4">
    <source>
        <dbReference type="Proteomes" id="UP001152173"/>
    </source>
</evidence>
<protein>
    <submittedName>
        <fullName evidence="3">Nuclear transport factor 2 family protein</fullName>
    </submittedName>
</protein>
<dbReference type="Gene3D" id="3.10.450.50">
    <property type="match status" value="1"/>
</dbReference>
<sequence length="196" mass="21639">MNFKYMMILTLLSILLSACASEENREGAGSVSDGESSSENSALEHGVKDQKQDQAQSDVGFEMAGSEIEEAQNVPADEKKAILASFDTYMTSFNDEDIAKYMSIIATEPEGFDYKEEEATVVKTFKEYDVKRTAEDVTVIKYDENQAQVFASLAISLEQVSTGAKLDRTGRQVTVFAKEEGNWRVSSVYFIGDAAE</sequence>
<dbReference type="InterPro" id="IPR032710">
    <property type="entry name" value="NTF2-like_dom_sf"/>
</dbReference>
<feature type="signal peptide" evidence="2">
    <location>
        <begin position="1"/>
        <end position="20"/>
    </location>
</feature>
<proteinExistence type="predicted"/>
<organism evidence="3 4">
    <name type="scientific">Paenisporosarcina quisquiliarum</name>
    <dbReference type="NCBI Taxonomy" id="365346"/>
    <lineage>
        <taxon>Bacteria</taxon>
        <taxon>Bacillati</taxon>
        <taxon>Bacillota</taxon>
        <taxon>Bacilli</taxon>
        <taxon>Bacillales</taxon>
        <taxon>Caryophanaceae</taxon>
        <taxon>Paenisporosarcina</taxon>
    </lineage>
</organism>
<evidence type="ECO:0000313" key="3">
    <source>
        <dbReference type="EMBL" id="MCZ8536620.1"/>
    </source>
</evidence>
<dbReference type="EMBL" id="JAMKBJ010000003">
    <property type="protein sequence ID" value="MCZ8536620.1"/>
    <property type="molecule type" value="Genomic_DNA"/>
</dbReference>
<feature type="region of interest" description="Disordered" evidence="1">
    <location>
        <begin position="26"/>
        <end position="56"/>
    </location>
</feature>
<dbReference type="RefSeq" id="WP_269925717.1">
    <property type="nucleotide sequence ID" value="NZ_JAMKBJ010000003.1"/>
</dbReference>
<dbReference type="Proteomes" id="UP001152173">
    <property type="component" value="Unassembled WGS sequence"/>
</dbReference>
<reference evidence="3" key="1">
    <citation type="submission" date="2022-05" db="EMBL/GenBank/DDBJ databases">
        <authorList>
            <person name="Colautti A."/>
            <person name="Iacumin L."/>
        </authorList>
    </citation>
    <scope>NUCLEOTIDE SEQUENCE</scope>
    <source>
        <strain evidence="3">SK 55</strain>
    </source>
</reference>
<evidence type="ECO:0000256" key="1">
    <source>
        <dbReference type="SAM" id="MobiDB-lite"/>
    </source>
</evidence>
<dbReference type="SUPFAM" id="SSF54427">
    <property type="entry name" value="NTF2-like"/>
    <property type="match status" value="1"/>
</dbReference>
<keyword evidence="2" id="KW-0732">Signal</keyword>
<gene>
    <name evidence="3" type="ORF">M9R32_05415</name>
</gene>
<feature type="chain" id="PRO_5040846516" evidence="2">
    <location>
        <begin position="21"/>
        <end position="196"/>
    </location>
</feature>